<sequence length="105" mass="11285">MPVEFESKFVGRGAKLRKMGSGNSGRGSLEKVAPIVLLVLAVELFLLEFLVGHPEERGEEKTFGILGYGARVRGEGFCSSILTGGEGLLFHFASDQFSALCPSHL</sequence>
<evidence type="ECO:0000313" key="2">
    <source>
        <dbReference type="Proteomes" id="UP001630127"/>
    </source>
</evidence>
<gene>
    <name evidence="1" type="ORF">ACH5RR_021438</name>
</gene>
<dbReference type="Proteomes" id="UP001630127">
    <property type="component" value="Unassembled WGS sequence"/>
</dbReference>
<organism evidence="1 2">
    <name type="scientific">Cinchona calisaya</name>
    <dbReference type="NCBI Taxonomy" id="153742"/>
    <lineage>
        <taxon>Eukaryota</taxon>
        <taxon>Viridiplantae</taxon>
        <taxon>Streptophyta</taxon>
        <taxon>Embryophyta</taxon>
        <taxon>Tracheophyta</taxon>
        <taxon>Spermatophyta</taxon>
        <taxon>Magnoliopsida</taxon>
        <taxon>eudicotyledons</taxon>
        <taxon>Gunneridae</taxon>
        <taxon>Pentapetalae</taxon>
        <taxon>asterids</taxon>
        <taxon>lamiids</taxon>
        <taxon>Gentianales</taxon>
        <taxon>Rubiaceae</taxon>
        <taxon>Cinchonoideae</taxon>
        <taxon>Cinchoneae</taxon>
        <taxon>Cinchona</taxon>
    </lineage>
</organism>
<dbReference type="EMBL" id="JBJUIK010000009">
    <property type="protein sequence ID" value="KAL3518849.1"/>
    <property type="molecule type" value="Genomic_DNA"/>
</dbReference>
<proteinExistence type="predicted"/>
<protein>
    <submittedName>
        <fullName evidence="1">Uncharacterized protein</fullName>
    </submittedName>
</protein>
<dbReference type="AlphaFoldDB" id="A0ABD2ZHC2"/>
<name>A0ABD2ZHC2_9GENT</name>
<comment type="caution">
    <text evidence="1">The sequence shown here is derived from an EMBL/GenBank/DDBJ whole genome shotgun (WGS) entry which is preliminary data.</text>
</comment>
<accession>A0ABD2ZHC2</accession>
<reference evidence="1 2" key="1">
    <citation type="submission" date="2024-11" db="EMBL/GenBank/DDBJ databases">
        <title>A near-complete genome assembly of Cinchona calisaya.</title>
        <authorList>
            <person name="Lian D.C."/>
            <person name="Zhao X.W."/>
            <person name="Wei L."/>
        </authorList>
    </citation>
    <scope>NUCLEOTIDE SEQUENCE [LARGE SCALE GENOMIC DNA]</scope>
    <source>
        <tissue evidence="1">Nenye</tissue>
    </source>
</reference>
<keyword evidence="2" id="KW-1185">Reference proteome</keyword>
<evidence type="ECO:0000313" key="1">
    <source>
        <dbReference type="EMBL" id="KAL3518849.1"/>
    </source>
</evidence>